<dbReference type="PRINTS" id="PR00385">
    <property type="entry name" value="P450"/>
</dbReference>
<evidence type="ECO:0000256" key="1">
    <source>
        <dbReference type="ARBA" id="ARBA00010617"/>
    </source>
</evidence>
<dbReference type="InterPro" id="IPR017972">
    <property type="entry name" value="Cyt_P450_CS"/>
</dbReference>
<dbReference type="InterPro" id="IPR001128">
    <property type="entry name" value="Cyt_P450"/>
</dbReference>
<dbReference type="GO" id="GO:0006707">
    <property type="term" value="P:cholesterol catabolic process"/>
    <property type="evidence" value="ECO:0007669"/>
    <property type="project" value="TreeGrafter"/>
</dbReference>
<keyword evidence="9" id="KW-1185">Reference proteome</keyword>
<dbReference type="Proteomes" id="UP000472676">
    <property type="component" value="Unassembled WGS sequence"/>
</dbReference>
<evidence type="ECO:0000256" key="4">
    <source>
        <dbReference type="ARBA" id="ARBA00023002"/>
    </source>
</evidence>
<dbReference type="FunFam" id="1.10.630.10:FF:000018">
    <property type="entry name" value="Cytochrome P450 monooxygenase"/>
    <property type="match status" value="1"/>
</dbReference>
<organism evidence="8 9">
    <name type="scientific">Solimonas terrae</name>
    <dbReference type="NCBI Taxonomy" id="1396819"/>
    <lineage>
        <taxon>Bacteria</taxon>
        <taxon>Pseudomonadati</taxon>
        <taxon>Pseudomonadota</taxon>
        <taxon>Gammaproteobacteria</taxon>
        <taxon>Nevskiales</taxon>
        <taxon>Nevskiaceae</taxon>
        <taxon>Solimonas</taxon>
    </lineage>
</organism>
<evidence type="ECO:0000313" key="8">
    <source>
        <dbReference type="EMBL" id="NGY03377.1"/>
    </source>
</evidence>
<reference evidence="8 9" key="1">
    <citation type="journal article" date="2014" name="Int. J. Syst. Evol. Microbiol.">
        <title>Solimonas terrae sp. nov., isolated from soil.</title>
        <authorList>
            <person name="Kim S.J."/>
            <person name="Moon J.Y."/>
            <person name="Weon H.Y."/>
            <person name="Ahn J.H."/>
            <person name="Chen W.M."/>
            <person name="Kwon S.W."/>
        </authorList>
    </citation>
    <scope>NUCLEOTIDE SEQUENCE [LARGE SCALE GENOMIC DNA]</scope>
    <source>
        <strain evidence="8 9">KIS83-12</strain>
    </source>
</reference>
<proteinExistence type="inferred from homology"/>
<dbReference type="PRINTS" id="PR00359">
    <property type="entry name" value="BP450"/>
</dbReference>
<sequence>MGSSDAEKQASGCPVAGHGISLDTVSLADPKILARPNAFYQAMRSQDPVHYDPQLKMYLVSRYDDIVTVLRDPLTYSDKHGYAAQYASGYFEEFKQILERDGGGFFTDAIKDDPPAHTRVRRLLDKAFTAHRVATLEPAITRVIVGFIEKLADKAAKGEVVDGVKEFAIPLTISIICEQMGIGQFNADKIQRWSGAVTAQIGRMQNREQMLENAAQICELQNFIIAKMKEREAQPSEDMLSDLVHATLEDGSKLSFAEAVSLVRAMIIAGNDTTATAIGNLLYTLATQPEVAQTLRDSVDDDRLLNRFVEELLRIAPPVRGLAKMTTREVELGGQKLPKDAHLLVLYASGNDDEQHFECPRNFDLNRGNLGRHVAFGVGVHRCVGASLARMEIKVAAREFVRRIGEIKLAIPVEELPYLQSVATHTIERLPLILSRRA</sequence>
<dbReference type="GO" id="GO:0036199">
    <property type="term" value="F:cholest-4-en-3-one 26-monooxygenase activity"/>
    <property type="evidence" value="ECO:0007669"/>
    <property type="project" value="TreeGrafter"/>
</dbReference>
<gene>
    <name evidence="8" type="ORF">G7Y85_01220</name>
</gene>
<evidence type="ECO:0000256" key="5">
    <source>
        <dbReference type="ARBA" id="ARBA00023004"/>
    </source>
</evidence>
<dbReference type="EMBL" id="JAAMOW010000001">
    <property type="protein sequence ID" value="NGY03377.1"/>
    <property type="molecule type" value="Genomic_DNA"/>
</dbReference>
<dbReference type="Pfam" id="PF00067">
    <property type="entry name" value="p450"/>
    <property type="match status" value="1"/>
</dbReference>
<dbReference type="RefSeq" id="WP_166250791.1">
    <property type="nucleotide sequence ID" value="NZ_JAAMOW010000001.1"/>
</dbReference>
<dbReference type="GO" id="GO:0008395">
    <property type="term" value="F:steroid hydroxylase activity"/>
    <property type="evidence" value="ECO:0007669"/>
    <property type="project" value="TreeGrafter"/>
</dbReference>
<dbReference type="InterPro" id="IPR036396">
    <property type="entry name" value="Cyt_P450_sf"/>
</dbReference>
<accession>A0A6M2BMQ4</accession>
<dbReference type="AlphaFoldDB" id="A0A6M2BMQ4"/>
<evidence type="ECO:0000256" key="6">
    <source>
        <dbReference type="ARBA" id="ARBA00023033"/>
    </source>
</evidence>
<evidence type="ECO:0000256" key="7">
    <source>
        <dbReference type="RuleBase" id="RU000461"/>
    </source>
</evidence>
<keyword evidence="3 7" id="KW-0479">Metal-binding</keyword>
<evidence type="ECO:0000313" key="9">
    <source>
        <dbReference type="Proteomes" id="UP000472676"/>
    </source>
</evidence>
<dbReference type="Gene3D" id="1.10.630.10">
    <property type="entry name" value="Cytochrome P450"/>
    <property type="match status" value="1"/>
</dbReference>
<dbReference type="GO" id="GO:0020037">
    <property type="term" value="F:heme binding"/>
    <property type="evidence" value="ECO:0007669"/>
    <property type="project" value="InterPro"/>
</dbReference>
<dbReference type="PANTHER" id="PTHR46696:SF4">
    <property type="entry name" value="BIOTIN BIOSYNTHESIS CYTOCHROME P450"/>
    <property type="match status" value="1"/>
</dbReference>
<dbReference type="PROSITE" id="PS00086">
    <property type="entry name" value="CYTOCHROME_P450"/>
    <property type="match status" value="1"/>
</dbReference>
<evidence type="ECO:0000256" key="3">
    <source>
        <dbReference type="ARBA" id="ARBA00022723"/>
    </source>
</evidence>
<dbReference type="InterPro" id="IPR002397">
    <property type="entry name" value="Cyt_P450_B"/>
</dbReference>
<comment type="similarity">
    <text evidence="1 7">Belongs to the cytochrome P450 family.</text>
</comment>
<keyword evidence="2 7" id="KW-0349">Heme</keyword>
<dbReference type="PANTHER" id="PTHR46696">
    <property type="entry name" value="P450, PUTATIVE (EUROFUNG)-RELATED"/>
    <property type="match status" value="1"/>
</dbReference>
<protein>
    <submittedName>
        <fullName evidence="8">Cytochrome P450</fullName>
    </submittedName>
</protein>
<keyword evidence="4 7" id="KW-0560">Oxidoreductase</keyword>
<name>A0A6M2BMQ4_9GAMM</name>
<dbReference type="SUPFAM" id="SSF48264">
    <property type="entry name" value="Cytochrome P450"/>
    <property type="match status" value="1"/>
</dbReference>
<keyword evidence="5 7" id="KW-0408">Iron</keyword>
<keyword evidence="6 7" id="KW-0503">Monooxygenase</keyword>
<evidence type="ECO:0000256" key="2">
    <source>
        <dbReference type="ARBA" id="ARBA00022617"/>
    </source>
</evidence>
<dbReference type="GO" id="GO:0005506">
    <property type="term" value="F:iron ion binding"/>
    <property type="evidence" value="ECO:0007669"/>
    <property type="project" value="InterPro"/>
</dbReference>
<comment type="caution">
    <text evidence="8">The sequence shown here is derived from an EMBL/GenBank/DDBJ whole genome shotgun (WGS) entry which is preliminary data.</text>
</comment>